<evidence type="ECO:0000259" key="4">
    <source>
        <dbReference type="PROSITE" id="PS01124"/>
    </source>
</evidence>
<dbReference type="KEGG" id="pbv:AR543_07375"/>
<keyword evidence="3" id="KW-0804">Transcription</keyword>
<dbReference type="SUPFAM" id="SSF51215">
    <property type="entry name" value="Regulatory protein AraC"/>
    <property type="match status" value="1"/>
</dbReference>
<evidence type="ECO:0000313" key="5">
    <source>
        <dbReference type="EMBL" id="ANF95843.1"/>
    </source>
</evidence>
<accession>A0A172ZEB1</accession>
<dbReference type="Pfam" id="PF02311">
    <property type="entry name" value="AraC_binding"/>
    <property type="match status" value="1"/>
</dbReference>
<dbReference type="SMART" id="SM00342">
    <property type="entry name" value="HTH_ARAC"/>
    <property type="match status" value="1"/>
</dbReference>
<dbReference type="STRING" id="1616788.AR543_07375"/>
<dbReference type="PANTHER" id="PTHR43280">
    <property type="entry name" value="ARAC-FAMILY TRANSCRIPTIONAL REGULATOR"/>
    <property type="match status" value="1"/>
</dbReference>
<dbReference type="AlphaFoldDB" id="A0A172ZEB1"/>
<organism evidence="5 6">
    <name type="scientific">Paenibacillus bovis</name>
    <dbReference type="NCBI Taxonomy" id="1616788"/>
    <lineage>
        <taxon>Bacteria</taxon>
        <taxon>Bacillati</taxon>
        <taxon>Bacillota</taxon>
        <taxon>Bacilli</taxon>
        <taxon>Bacillales</taxon>
        <taxon>Paenibacillaceae</taxon>
        <taxon>Paenibacillus</taxon>
    </lineage>
</organism>
<evidence type="ECO:0000313" key="6">
    <source>
        <dbReference type="Proteomes" id="UP000078148"/>
    </source>
</evidence>
<feature type="domain" description="HTH araC/xylS-type" evidence="4">
    <location>
        <begin position="194"/>
        <end position="299"/>
    </location>
</feature>
<dbReference type="RefSeq" id="WP_060533161.1">
    <property type="nucleotide sequence ID" value="NZ_CP013023.1"/>
</dbReference>
<keyword evidence="6" id="KW-1185">Reference proteome</keyword>
<dbReference type="GO" id="GO:0043565">
    <property type="term" value="F:sequence-specific DNA binding"/>
    <property type="evidence" value="ECO:0007669"/>
    <property type="project" value="InterPro"/>
</dbReference>
<sequence length="311" mass="35351">MSTSFISPEWGISLSETICPDVQTTVNLLGIHLREVSRDWECPSHKHDQYEINYVLQGTQQMRAGTHSYTQQAGDVVILPPGIPHTSRSVGDQSLVYVCIHFEMNDRVFLSLLERLHQLVFRKDSMAAQQIQPCIMKLVQAAEHESQHMITRRIRLQAASFELFSVLWEILLNEAAQVSPSTYAHMELAHQIAARLQGIVNRNPSQIAERPDSHYGIDDIAAELGISPSHCNRIFHQVFAISPRSYLSNLVLHKSKLLLADPQMSIQDIATTLGYRDIAHFSRQFKRWSGISPSHYRKTHLQMRQPLEAGV</sequence>
<reference evidence="5 6" key="2">
    <citation type="journal article" date="2016" name="Int. J. Syst. Evol. Microbiol.">
        <title>Paenibacillus bovis sp. nov., isolated from raw yak (Bos grunniens) milk.</title>
        <authorList>
            <person name="Gao C."/>
            <person name="Han J."/>
            <person name="Liu Z."/>
            <person name="Xu X."/>
            <person name="Hang F."/>
            <person name="Wu Z."/>
        </authorList>
    </citation>
    <scope>NUCLEOTIDE SEQUENCE [LARGE SCALE GENOMIC DNA]</scope>
    <source>
        <strain evidence="5 6">BD3526</strain>
    </source>
</reference>
<dbReference type="PROSITE" id="PS01124">
    <property type="entry name" value="HTH_ARAC_FAMILY_2"/>
    <property type="match status" value="1"/>
</dbReference>
<dbReference type="PRINTS" id="PR00032">
    <property type="entry name" value="HTHARAC"/>
</dbReference>
<dbReference type="InterPro" id="IPR020449">
    <property type="entry name" value="Tscrpt_reg_AraC-type_HTH"/>
</dbReference>
<dbReference type="Pfam" id="PF12833">
    <property type="entry name" value="HTH_18"/>
    <property type="match status" value="1"/>
</dbReference>
<proteinExistence type="predicted"/>
<dbReference type="EMBL" id="CP013023">
    <property type="protein sequence ID" value="ANF95843.1"/>
    <property type="molecule type" value="Genomic_DNA"/>
</dbReference>
<dbReference type="Gene3D" id="1.10.10.60">
    <property type="entry name" value="Homeodomain-like"/>
    <property type="match status" value="2"/>
</dbReference>
<dbReference type="InterPro" id="IPR018060">
    <property type="entry name" value="HTH_AraC"/>
</dbReference>
<dbReference type="OrthoDB" id="1975977at2"/>
<dbReference type="InterPro" id="IPR009057">
    <property type="entry name" value="Homeodomain-like_sf"/>
</dbReference>
<gene>
    <name evidence="5" type="ORF">AR543_07375</name>
</gene>
<dbReference type="GO" id="GO:0003700">
    <property type="term" value="F:DNA-binding transcription factor activity"/>
    <property type="evidence" value="ECO:0007669"/>
    <property type="project" value="InterPro"/>
</dbReference>
<evidence type="ECO:0000256" key="1">
    <source>
        <dbReference type="ARBA" id="ARBA00023015"/>
    </source>
</evidence>
<dbReference type="PANTHER" id="PTHR43280:SF28">
    <property type="entry name" value="HTH-TYPE TRANSCRIPTIONAL ACTIVATOR RHAS"/>
    <property type="match status" value="1"/>
</dbReference>
<name>A0A172ZEB1_9BACL</name>
<evidence type="ECO:0000256" key="3">
    <source>
        <dbReference type="ARBA" id="ARBA00023163"/>
    </source>
</evidence>
<dbReference type="InterPro" id="IPR037923">
    <property type="entry name" value="HTH-like"/>
</dbReference>
<dbReference type="Gene3D" id="2.60.120.10">
    <property type="entry name" value="Jelly Rolls"/>
    <property type="match status" value="1"/>
</dbReference>
<keyword evidence="2" id="KW-0238">DNA-binding</keyword>
<keyword evidence="1" id="KW-0805">Transcription regulation</keyword>
<evidence type="ECO:0000256" key="2">
    <source>
        <dbReference type="ARBA" id="ARBA00023125"/>
    </source>
</evidence>
<dbReference type="InterPro" id="IPR003313">
    <property type="entry name" value="AraC-bd"/>
</dbReference>
<dbReference type="SUPFAM" id="SSF46689">
    <property type="entry name" value="Homeodomain-like"/>
    <property type="match status" value="2"/>
</dbReference>
<protein>
    <submittedName>
        <fullName evidence="5">AraC family transcriptional regulator</fullName>
    </submittedName>
</protein>
<reference evidence="6" key="1">
    <citation type="submission" date="2015-10" db="EMBL/GenBank/DDBJ databases">
        <title>Genome of Paenibacillus bovis sp. nov.</title>
        <authorList>
            <person name="Wu Z."/>
            <person name="Gao C."/>
            <person name="Liu Z."/>
            <person name="Zheng H."/>
        </authorList>
    </citation>
    <scope>NUCLEOTIDE SEQUENCE [LARGE SCALE GENOMIC DNA]</scope>
    <source>
        <strain evidence="6">BD3526</strain>
    </source>
</reference>
<dbReference type="InterPro" id="IPR014710">
    <property type="entry name" value="RmlC-like_jellyroll"/>
</dbReference>
<dbReference type="Proteomes" id="UP000078148">
    <property type="component" value="Chromosome"/>
</dbReference>